<dbReference type="Pfam" id="PF02949">
    <property type="entry name" value="7tm_6"/>
    <property type="match status" value="1"/>
</dbReference>
<keyword evidence="2" id="KW-1003">Cell membrane</keyword>
<evidence type="ECO:0000313" key="11">
    <source>
        <dbReference type="EMBL" id="RZC35216.1"/>
    </source>
</evidence>
<dbReference type="GO" id="GO:0004984">
    <property type="term" value="F:olfactory receptor activity"/>
    <property type="evidence" value="ECO:0007669"/>
    <property type="project" value="InterPro"/>
</dbReference>
<dbReference type="GO" id="GO:0005549">
    <property type="term" value="F:odorant binding"/>
    <property type="evidence" value="ECO:0007669"/>
    <property type="project" value="InterPro"/>
</dbReference>
<reference evidence="11 12" key="1">
    <citation type="submission" date="2017-03" db="EMBL/GenBank/DDBJ databases">
        <title>Genome of the blue death feigning beetle - Asbolus verrucosus.</title>
        <authorList>
            <person name="Rider S.D."/>
        </authorList>
    </citation>
    <scope>NUCLEOTIDE SEQUENCE [LARGE SCALE GENOMIC DNA]</scope>
    <source>
        <strain evidence="11">Butters</strain>
        <tissue evidence="11">Head and leg muscle</tissue>
    </source>
</reference>
<evidence type="ECO:0000256" key="6">
    <source>
        <dbReference type="ARBA" id="ARBA00022989"/>
    </source>
</evidence>
<keyword evidence="3" id="KW-0716">Sensory transduction</keyword>
<feature type="transmembrane region" description="Helical" evidence="10">
    <location>
        <begin position="71"/>
        <end position="89"/>
    </location>
</feature>
<dbReference type="GO" id="GO:0007165">
    <property type="term" value="P:signal transduction"/>
    <property type="evidence" value="ECO:0007669"/>
    <property type="project" value="UniProtKB-KW"/>
</dbReference>
<feature type="transmembrane region" description="Helical" evidence="10">
    <location>
        <begin position="35"/>
        <end position="59"/>
    </location>
</feature>
<sequence>MERFDWKATIKVNIFSLWIIGLWPKDDDIYKLSFYSLYATISVIFFMDCLGILQLINLFLVYSDFEELTEMTLICMSESLTLIKVYIFVKNMDLLKKLMATLDSDIFQPKSLNQRMLIASALNNWKIIYNVFSIAGRPARCLWIILPVLDGSKDFQLPMVVWYPYDIKSSPVYEITYLHQVISICFILIAAYNIDMFISALMMYVGAQCDILCDNLRNLNETNSGNFNKTVIDLIKHHKKILSFAKNSNNFFNFILLAQFFASTLLIALVIFRLVLMSSTNTRFYTFSFVVVFIMVQIFTYCWFGNEVEVK</sequence>
<comment type="caution">
    <text evidence="11">The sequence shown here is derived from an EMBL/GenBank/DDBJ whole genome shotgun (WGS) entry which is preliminary data.</text>
</comment>
<feature type="transmembrane region" description="Helical" evidence="10">
    <location>
        <begin position="284"/>
        <end position="306"/>
    </location>
</feature>
<feature type="transmembrane region" description="Helical" evidence="10">
    <location>
        <begin position="251"/>
        <end position="272"/>
    </location>
</feature>
<evidence type="ECO:0000256" key="8">
    <source>
        <dbReference type="ARBA" id="ARBA00023170"/>
    </source>
</evidence>
<keyword evidence="4 10" id="KW-0812">Transmembrane</keyword>
<dbReference type="OrthoDB" id="7634903at2759"/>
<proteinExistence type="predicted"/>
<dbReference type="GO" id="GO:0005886">
    <property type="term" value="C:plasma membrane"/>
    <property type="evidence" value="ECO:0007669"/>
    <property type="project" value="UniProtKB-SubCell"/>
</dbReference>
<keyword evidence="7 10" id="KW-0472">Membrane</keyword>
<keyword evidence="12" id="KW-1185">Reference proteome</keyword>
<organism evidence="11 12">
    <name type="scientific">Asbolus verrucosus</name>
    <name type="common">Desert ironclad beetle</name>
    <dbReference type="NCBI Taxonomy" id="1661398"/>
    <lineage>
        <taxon>Eukaryota</taxon>
        <taxon>Metazoa</taxon>
        <taxon>Ecdysozoa</taxon>
        <taxon>Arthropoda</taxon>
        <taxon>Hexapoda</taxon>
        <taxon>Insecta</taxon>
        <taxon>Pterygota</taxon>
        <taxon>Neoptera</taxon>
        <taxon>Endopterygota</taxon>
        <taxon>Coleoptera</taxon>
        <taxon>Polyphaga</taxon>
        <taxon>Cucujiformia</taxon>
        <taxon>Tenebrionidae</taxon>
        <taxon>Pimeliinae</taxon>
        <taxon>Asbolus</taxon>
    </lineage>
</organism>
<accession>A0A482VR68</accession>
<keyword evidence="6 10" id="KW-1133">Transmembrane helix</keyword>
<dbReference type="AlphaFoldDB" id="A0A482VR68"/>
<gene>
    <name evidence="11" type="ORF">BDFB_013024</name>
</gene>
<dbReference type="EMBL" id="QDEB01073003">
    <property type="protein sequence ID" value="RZC35216.1"/>
    <property type="molecule type" value="Genomic_DNA"/>
</dbReference>
<dbReference type="Proteomes" id="UP000292052">
    <property type="component" value="Unassembled WGS sequence"/>
</dbReference>
<evidence type="ECO:0000256" key="10">
    <source>
        <dbReference type="SAM" id="Phobius"/>
    </source>
</evidence>
<keyword evidence="5" id="KW-0552">Olfaction</keyword>
<evidence type="ECO:0000256" key="9">
    <source>
        <dbReference type="ARBA" id="ARBA00023224"/>
    </source>
</evidence>
<evidence type="ECO:0000256" key="4">
    <source>
        <dbReference type="ARBA" id="ARBA00022692"/>
    </source>
</evidence>
<evidence type="ECO:0000256" key="2">
    <source>
        <dbReference type="ARBA" id="ARBA00022475"/>
    </source>
</evidence>
<name>A0A482VR68_ASBVE</name>
<evidence type="ECO:0000313" key="12">
    <source>
        <dbReference type="Proteomes" id="UP000292052"/>
    </source>
</evidence>
<feature type="non-terminal residue" evidence="11">
    <location>
        <position position="311"/>
    </location>
</feature>
<evidence type="ECO:0000256" key="1">
    <source>
        <dbReference type="ARBA" id="ARBA00004651"/>
    </source>
</evidence>
<evidence type="ECO:0000256" key="3">
    <source>
        <dbReference type="ARBA" id="ARBA00022606"/>
    </source>
</evidence>
<keyword evidence="8" id="KW-0675">Receptor</keyword>
<keyword evidence="9" id="KW-0807">Transducer</keyword>
<dbReference type="PANTHER" id="PTHR21137">
    <property type="entry name" value="ODORANT RECEPTOR"/>
    <property type="match status" value="1"/>
</dbReference>
<dbReference type="InterPro" id="IPR004117">
    <property type="entry name" value="7tm6_olfct_rcpt"/>
</dbReference>
<dbReference type="PANTHER" id="PTHR21137:SF35">
    <property type="entry name" value="ODORANT RECEPTOR 19A-RELATED"/>
    <property type="match status" value="1"/>
</dbReference>
<comment type="subcellular location">
    <subcellularLocation>
        <location evidence="1">Cell membrane</location>
        <topology evidence="1">Multi-pass membrane protein</topology>
    </subcellularLocation>
</comment>
<evidence type="ECO:0000256" key="5">
    <source>
        <dbReference type="ARBA" id="ARBA00022725"/>
    </source>
</evidence>
<protein>
    <submittedName>
        <fullName evidence="11">7tm 6 domain containing protein</fullName>
    </submittedName>
</protein>
<evidence type="ECO:0000256" key="7">
    <source>
        <dbReference type="ARBA" id="ARBA00023136"/>
    </source>
</evidence>